<comment type="caution">
    <text evidence="3">The sequence shown here is derived from an EMBL/GenBank/DDBJ whole genome shotgun (WGS) entry which is preliminary data.</text>
</comment>
<feature type="domain" description="SLH" evidence="2">
    <location>
        <begin position="23"/>
        <end position="86"/>
    </location>
</feature>
<dbReference type="Proteomes" id="UP000214746">
    <property type="component" value="Unassembled WGS sequence"/>
</dbReference>
<reference evidence="3" key="1">
    <citation type="submission" date="2018-06" db="EMBL/GenBank/DDBJ databases">
        <title>Paenibacillus xerothermodurans sp. nov. an extremely dry heat resistant spore forming bacterium isolated from the soil of Cape Canaveral, Florida.</title>
        <authorList>
            <person name="Seuylemezian A."/>
            <person name="Kaur N."/>
            <person name="Patil P."/>
            <person name="Patil P."/>
            <person name="Mayilraj S."/>
            <person name="Vaishampayan P."/>
        </authorList>
    </citation>
    <scope>NUCLEOTIDE SEQUENCE [LARGE SCALE GENOMIC DNA]</scope>
    <source>
        <strain evidence="3">ATCC 27380</strain>
    </source>
</reference>
<proteinExistence type="predicted"/>
<dbReference type="InterPro" id="IPR001119">
    <property type="entry name" value="SLH_dom"/>
</dbReference>
<keyword evidence="4" id="KW-1185">Reference proteome</keyword>
<feature type="domain" description="SLH" evidence="2">
    <location>
        <begin position="121"/>
        <end position="185"/>
    </location>
</feature>
<dbReference type="PANTHER" id="PTHR43308:SF5">
    <property type="entry name" value="S-LAYER PROTEIN _ PEPTIDOGLYCAN ENDO-BETA-N-ACETYLGLUCOSAMINIDASE"/>
    <property type="match status" value="1"/>
</dbReference>
<dbReference type="Pfam" id="PF00395">
    <property type="entry name" value="SLH"/>
    <property type="match status" value="1"/>
</dbReference>
<protein>
    <submittedName>
        <fullName evidence="3">S-layer homology domain-containing protein</fullName>
    </submittedName>
</protein>
<feature type="signal peptide" evidence="1">
    <location>
        <begin position="1"/>
        <end position="20"/>
    </location>
</feature>
<dbReference type="InterPro" id="IPR051465">
    <property type="entry name" value="Cell_Envelope_Struct_Comp"/>
</dbReference>
<sequence>MIKIVVLVFMLAVSMLSVNATVDAAKSFTDVTGHWGGVSIEKAVGAGYVDGYADGTFRPDALITRAEFIKLAVHAMGFETTAEQGHEWYQSYLSAAEANDLSDKGQFDNLDQPITRLEMARIAVRSTGEKTTEENKWMYLATSKGIITGMDNQGTLGEDQPTTRAQAVKVIERVLALKAGEKLPSDQYAKYAISSAEIAWHKTNVYTMAPEYFGWGKDHNMPFQLDKLRYDGPNGYSEVEKYIIVDMGDPEDPNRKLIPEDMTWDKQLNKTYHYTKDVPANAYAFLSFNHFVVDLAKDADPFRFSHLTVLPFDGIIDNIDGNGHLLNVTSYAPYDSARQGLLWGAVKLGAGHHDVRIVTGQLVPKGSGGVNGAGFVVRRAAAQELGEHGSTDIYVSQVDHGLMGG</sequence>
<evidence type="ECO:0000313" key="4">
    <source>
        <dbReference type="Proteomes" id="UP000214746"/>
    </source>
</evidence>
<name>A0A2W1NLT7_PAEXE</name>
<organism evidence="3 4">
    <name type="scientific">Paenibacillus xerothermodurans</name>
    <dbReference type="NCBI Taxonomy" id="1977292"/>
    <lineage>
        <taxon>Bacteria</taxon>
        <taxon>Bacillati</taxon>
        <taxon>Bacillota</taxon>
        <taxon>Bacilli</taxon>
        <taxon>Bacillales</taxon>
        <taxon>Paenibacillaceae</taxon>
        <taxon>Paenibacillus</taxon>
    </lineage>
</organism>
<gene>
    <name evidence="3" type="ORF">CBW46_015560</name>
</gene>
<dbReference type="RefSeq" id="WP_089200921.1">
    <property type="nucleotide sequence ID" value="NZ_NHRJ02000011.1"/>
</dbReference>
<dbReference type="PANTHER" id="PTHR43308">
    <property type="entry name" value="OUTER MEMBRANE PROTEIN ALPHA-RELATED"/>
    <property type="match status" value="1"/>
</dbReference>
<evidence type="ECO:0000259" key="2">
    <source>
        <dbReference type="PROSITE" id="PS51272"/>
    </source>
</evidence>
<keyword evidence="1" id="KW-0732">Signal</keyword>
<dbReference type="AlphaFoldDB" id="A0A2W1NLT7"/>
<feature type="chain" id="PRO_5039003521" evidence="1">
    <location>
        <begin position="21"/>
        <end position="405"/>
    </location>
</feature>
<dbReference type="OrthoDB" id="5845122at2"/>
<accession>A0A2W1NLT7</accession>
<dbReference type="EMBL" id="NHRJ02000011">
    <property type="protein sequence ID" value="PZE19923.1"/>
    <property type="molecule type" value="Genomic_DNA"/>
</dbReference>
<dbReference type="PROSITE" id="PS51272">
    <property type="entry name" value="SLH"/>
    <property type="match status" value="2"/>
</dbReference>
<evidence type="ECO:0000313" key="3">
    <source>
        <dbReference type="EMBL" id="PZE19923.1"/>
    </source>
</evidence>
<evidence type="ECO:0000256" key="1">
    <source>
        <dbReference type="SAM" id="SignalP"/>
    </source>
</evidence>